<keyword evidence="1" id="KW-0812">Transmembrane</keyword>
<feature type="transmembrane region" description="Helical" evidence="1">
    <location>
        <begin position="202"/>
        <end position="224"/>
    </location>
</feature>
<dbReference type="Proteomes" id="UP000066480">
    <property type="component" value="Chromosome"/>
</dbReference>
<keyword evidence="3" id="KW-1185">Reference proteome</keyword>
<name>A0A0K1JL41_9MICO</name>
<evidence type="ECO:0000256" key="1">
    <source>
        <dbReference type="SAM" id="Phobius"/>
    </source>
</evidence>
<dbReference type="EMBL" id="CP011112">
    <property type="protein sequence ID" value="AKU17293.1"/>
    <property type="molecule type" value="Genomic_DNA"/>
</dbReference>
<evidence type="ECO:0000313" key="2">
    <source>
        <dbReference type="EMBL" id="AKU17293.1"/>
    </source>
</evidence>
<dbReference type="KEGG" id="lmoi:VV02_17940"/>
<protein>
    <submittedName>
        <fullName evidence="2">Uncharacterized protein</fullName>
    </submittedName>
</protein>
<keyword evidence="1" id="KW-0472">Membrane</keyword>
<evidence type="ECO:0000313" key="3">
    <source>
        <dbReference type="Proteomes" id="UP000066480"/>
    </source>
</evidence>
<dbReference type="AlphaFoldDB" id="A0A0K1JL41"/>
<dbReference type="STRING" id="571913.VV02_17940"/>
<proteinExistence type="predicted"/>
<gene>
    <name evidence="2" type="ORF">VV02_17940</name>
</gene>
<sequence>MDGLPDIPNWISWLLVLLTLVGIGLAVWPIVRKDFGRINVTSRWIPIIDGRVSGPVPKIEVVVDGERVYDPWLLEVRVRNTGRKDLSKDDFGADGDAIGWTFQDTLVLAIPNVSFPLPTTIPKAIVSLIDLSLVDESPVDARLEPLILKTGEELVFTAVCNGGPGSVRTIDRVANFRFVDGPPGFWQRPVGAIIRDPDIRMLLEAAIGAGVAVVAVTLAVVTWLGGS</sequence>
<organism evidence="2 3">
    <name type="scientific">Luteipulveratus mongoliensis</name>
    <dbReference type="NCBI Taxonomy" id="571913"/>
    <lineage>
        <taxon>Bacteria</taxon>
        <taxon>Bacillati</taxon>
        <taxon>Actinomycetota</taxon>
        <taxon>Actinomycetes</taxon>
        <taxon>Micrococcales</taxon>
        <taxon>Dermacoccaceae</taxon>
        <taxon>Luteipulveratus</taxon>
    </lineage>
</organism>
<accession>A0A0K1JL41</accession>
<dbReference type="RefSeq" id="WP_052593676.1">
    <property type="nucleotide sequence ID" value="NZ_CP011112.1"/>
</dbReference>
<reference evidence="2 3" key="1">
    <citation type="submission" date="2015-03" db="EMBL/GenBank/DDBJ databases">
        <title>Luteipulveratus halotolerans sp. nov., a novel actinobacterium (Dermacoccaceae) from Sarawak, Malaysia.</title>
        <authorList>
            <person name="Juboi H."/>
            <person name="Basik A."/>
            <person name="Shamsul S.S."/>
            <person name="Arnold P."/>
            <person name="Schmitt E.K."/>
            <person name="Sanglier J.-J."/>
            <person name="Yeo T."/>
        </authorList>
    </citation>
    <scope>NUCLEOTIDE SEQUENCE [LARGE SCALE GENOMIC DNA]</scope>
    <source>
        <strain evidence="2 3">MN07-A0370</strain>
    </source>
</reference>
<keyword evidence="1" id="KW-1133">Transmembrane helix</keyword>
<feature type="transmembrane region" description="Helical" evidence="1">
    <location>
        <begin position="12"/>
        <end position="31"/>
    </location>
</feature>